<reference evidence="3" key="1">
    <citation type="submission" date="2019-11" db="EMBL/GenBank/DDBJ databases">
        <title>Identification of Saliva Proteins of the Whitefly Bemisia tabaci by Transcriptome and LC-MS/MS Analyses.</title>
        <authorList>
            <person name="Huang H.-J."/>
        </authorList>
    </citation>
    <scope>NUCLEOTIDE SEQUENCE</scope>
</reference>
<dbReference type="GO" id="GO:0016614">
    <property type="term" value="F:oxidoreductase activity, acting on CH-OH group of donors"/>
    <property type="evidence" value="ECO:0007669"/>
    <property type="project" value="InterPro"/>
</dbReference>
<dbReference type="Pfam" id="PF05199">
    <property type="entry name" value="GMC_oxred_C"/>
    <property type="match status" value="1"/>
</dbReference>
<dbReference type="AlphaFoldDB" id="A0A7S5HG62"/>
<comment type="similarity">
    <text evidence="1">Belongs to the GMC oxidoreductase family.</text>
</comment>
<protein>
    <submittedName>
        <fullName evidence="3">Quinone-like glucose dehydrogenase FAD</fullName>
    </submittedName>
</protein>
<dbReference type="PANTHER" id="PTHR11552">
    <property type="entry name" value="GLUCOSE-METHANOL-CHOLINE GMC OXIDOREDUCTASE"/>
    <property type="match status" value="1"/>
</dbReference>
<accession>A0A7S5HG62</accession>
<evidence type="ECO:0000259" key="2">
    <source>
        <dbReference type="Pfam" id="PF05199"/>
    </source>
</evidence>
<dbReference type="EMBL" id="MN738130">
    <property type="protein sequence ID" value="QHB15667.1"/>
    <property type="molecule type" value="mRNA"/>
</dbReference>
<proteinExistence type="evidence at transcript level"/>
<dbReference type="GO" id="GO:0050660">
    <property type="term" value="F:flavin adenine dinucleotide binding"/>
    <property type="evidence" value="ECO:0007669"/>
    <property type="project" value="InterPro"/>
</dbReference>
<dbReference type="InterPro" id="IPR007867">
    <property type="entry name" value="GMC_OxRtase_C"/>
</dbReference>
<name>A0A7S5HG62_BEMTA</name>
<dbReference type="SUPFAM" id="SSF51905">
    <property type="entry name" value="FAD/NAD(P)-binding domain"/>
    <property type="match status" value="1"/>
</dbReference>
<feature type="domain" description="Glucose-methanol-choline oxidoreductase C-terminal" evidence="2">
    <location>
        <begin position="2"/>
        <end position="66"/>
    </location>
</feature>
<dbReference type="InterPro" id="IPR036188">
    <property type="entry name" value="FAD/NAD-bd_sf"/>
</dbReference>
<dbReference type="Gene3D" id="3.50.50.60">
    <property type="entry name" value="FAD/NAD(P)-binding domain"/>
    <property type="match status" value="1"/>
</dbReference>
<evidence type="ECO:0000256" key="1">
    <source>
        <dbReference type="ARBA" id="ARBA00010790"/>
    </source>
</evidence>
<sequence>MEAVRHLTVPRKHPVGTCKMGLPDDPLAVVDPDFRFIGLDNLRIGDSSILPRIFSSDSSAVTVMIAEKCADRIMSQI</sequence>
<evidence type="ECO:0000313" key="3">
    <source>
        <dbReference type="EMBL" id="QHB15667.1"/>
    </source>
</evidence>
<dbReference type="PANTHER" id="PTHR11552:SF147">
    <property type="entry name" value="CHOLINE DEHYDROGENASE, MITOCHONDRIAL"/>
    <property type="match status" value="1"/>
</dbReference>
<dbReference type="InterPro" id="IPR012132">
    <property type="entry name" value="GMC_OxRdtase"/>
</dbReference>
<organism evidence="3">
    <name type="scientific">Bemisia tabaci</name>
    <name type="common">Sweetpotato whitefly</name>
    <name type="synonym">Aleurodes tabaci</name>
    <dbReference type="NCBI Taxonomy" id="7038"/>
    <lineage>
        <taxon>Eukaryota</taxon>
        <taxon>Metazoa</taxon>
        <taxon>Ecdysozoa</taxon>
        <taxon>Arthropoda</taxon>
        <taxon>Hexapoda</taxon>
        <taxon>Insecta</taxon>
        <taxon>Pterygota</taxon>
        <taxon>Neoptera</taxon>
        <taxon>Paraneoptera</taxon>
        <taxon>Hemiptera</taxon>
        <taxon>Sternorrhyncha</taxon>
        <taxon>Aleyrodoidea</taxon>
        <taxon>Aleyrodidae</taxon>
        <taxon>Aleyrodinae</taxon>
        <taxon>Bemisia</taxon>
    </lineage>
</organism>